<evidence type="ECO:0000256" key="5">
    <source>
        <dbReference type="ARBA" id="ARBA00022692"/>
    </source>
</evidence>
<evidence type="ECO:0000256" key="3">
    <source>
        <dbReference type="ARBA" id="ARBA00022448"/>
    </source>
</evidence>
<dbReference type="InterPro" id="IPR003849">
    <property type="entry name" value="Preprotein_translocase_YajC"/>
</dbReference>
<keyword evidence="5 10" id="KW-0812">Transmembrane</keyword>
<dbReference type="Pfam" id="PF02699">
    <property type="entry name" value="YajC"/>
    <property type="match status" value="1"/>
</dbReference>
<name>A0AAU7VNL5_9FIRM</name>
<proteinExistence type="inferred from homology"/>
<evidence type="ECO:0000313" key="11">
    <source>
        <dbReference type="EMBL" id="XBX75689.1"/>
    </source>
</evidence>
<evidence type="ECO:0000256" key="4">
    <source>
        <dbReference type="ARBA" id="ARBA00022475"/>
    </source>
</evidence>
<dbReference type="GO" id="GO:0005886">
    <property type="term" value="C:plasma membrane"/>
    <property type="evidence" value="ECO:0007669"/>
    <property type="project" value="UniProtKB-SubCell"/>
</dbReference>
<keyword evidence="3" id="KW-0813">Transport</keyword>
<gene>
    <name evidence="11" type="primary">yajC</name>
    <name evidence="11" type="ORF">PRVXT_000842</name>
</gene>
<reference evidence="11" key="2">
    <citation type="submission" date="2024-06" db="EMBL/GenBank/DDBJ databases">
        <authorList>
            <person name="Petrova K.O."/>
            <person name="Toshchakov S.V."/>
            <person name="Boltjanskaja Y.V."/>
            <person name="Kevbrin V."/>
        </authorList>
    </citation>
    <scope>NUCLEOTIDE SEQUENCE</scope>
    <source>
        <strain evidence="11">Z-910T</strain>
    </source>
</reference>
<dbReference type="PANTHER" id="PTHR33909">
    <property type="entry name" value="SEC TRANSLOCON ACCESSORY COMPLEX SUBUNIT YAJC"/>
    <property type="match status" value="1"/>
</dbReference>
<evidence type="ECO:0000256" key="9">
    <source>
        <dbReference type="ARBA" id="ARBA00023136"/>
    </source>
</evidence>
<comment type="similarity">
    <text evidence="2">Belongs to the YajC family.</text>
</comment>
<accession>A0AAU7VNL5</accession>
<keyword evidence="4" id="KW-1003">Cell membrane</keyword>
<evidence type="ECO:0000256" key="6">
    <source>
        <dbReference type="ARBA" id="ARBA00022927"/>
    </source>
</evidence>
<feature type="transmembrane region" description="Helical" evidence="10">
    <location>
        <begin position="6"/>
        <end position="22"/>
    </location>
</feature>
<dbReference type="RefSeq" id="WP_350344429.1">
    <property type="nucleotide sequence ID" value="NZ_CP158367.1"/>
</dbReference>
<keyword evidence="8" id="KW-0811">Translocation</keyword>
<evidence type="ECO:0000256" key="10">
    <source>
        <dbReference type="SAM" id="Phobius"/>
    </source>
</evidence>
<dbReference type="NCBIfam" id="TIGR00739">
    <property type="entry name" value="yajC"/>
    <property type="match status" value="1"/>
</dbReference>
<dbReference type="PRINTS" id="PR01853">
    <property type="entry name" value="YAJCTRNLCASE"/>
</dbReference>
<dbReference type="PANTHER" id="PTHR33909:SF1">
    <property type="entry name" value="SEC TRANSLOCON ACCESSORY COMPLEX SUBUNIT YAJC"/>
    <property type="match status" value="1"/>
</dbReference>
<protein>
    <submittedName>
        <fullName evidence="11">Preprotein translocase subunit YajC</fullName>
    </submittedName>
</protein>
<reference evidence="11" key="1">
    <citation type="journal article" date="2013" name="Extremophiles">
        <title>Proteinivorax tanatarense gen. nov., sp. nov., an anaerobic, haloalkaliphilic, proteolytic bacterium isolated from a decaying algal bloom, and proposal of Proteinivoraceae fam. nov.</title>
        <authorList>
            <person name="Kevbrin V."/>
            <person name="Boltyanskaya Y."/>
            <person name="Zhilina T."/>
            <person name="Kolganova T."/>
            <person name="Lavrentjeva E."/>
            <person name="Kuznetsov B."/>
        </authorList>
    </citation>
    <scope>NUCLEOTIDE SEQUENCE</scope>
    <source>
        <strain evidence="11">Z-910T</strain>
    </source>
</reference>
<keyword evidence="7 10" id="KW-1133">Transmembrane helix</keyword>
<keyword evidence="9 10" id="KW-0472">Membrane</keyword>
<organism evidence="11">
    <name type="scientific">Proteinivorax tanatarense</name>
    <dbReference type="NCBI Taxonomy" id="1260629"/>
    <lineage>
        <taxon>Bacteria</taxon>
        <taxon>Bacillati</taxon>
        <taxon>Bacillota</taxon>
        <taxon>Clostridia</taxon>
        <taxon>Eubacteriales</taxon>
        <taxon>Proteinivoracaceae</taxon>
        <taxon>Proteinivorax</taxon>
    </lineage>
</organism>
<dbReference type="SMART" id="SM01323">
    <property type="entry name" value="YajC"/>
    <property type="match status" value="1"/>
</dbReference>
<dbReference type="EMBL" id="CP158367">
    <property type="protein sequence ID" value="XBX75689.1"/>
    <property type="molecule type" value="Genomic_DNA"/>
</dbReference>
<dbReference type="AlphaFoldDB" id="A0AAU7VNL5"/>
<sequence>MELLQALMPFIVLIVVFYFFLIRPQQKQQKARQNMLSELKEGDKIITIGGIFGTLTEIKEDQVKIKIADKTEIKAQRYAVEKVVD</sequence>
<evidence type="ECO:0000256" key="7">
    <source>
        <dbReference type="ARBA" id="ARBA00022989"/>
    </source>
</evidence>
<dbReference type="GO" id="GO:0015031">
    <property type="term" value="P:protein transport"/>
    <property type="evidence" value="ECO:0007669"/>
    <property type="project" value="UniProtKB-KW"/>
</dbReference>
<evidence type="ECO:0000256" key="2">
    <source>
        <dbReference type="ARBA" id="ARBA00006742"/>
    </source>
</evidence>
<evidence type="ECO:0000256" key="8">
    <source>
        <dbReference type="ARBA" id="ARBA00023010"/>
    </source>
</evidence>
<keyword evidence="6" id="KW-0653">Protein transport</keyword>
<comment type="subcellular location">
    <subcellularLocation>
        <location evidence="1">Cell membrane</location>
        <topology evidence="1">Single-pass membrane protein</topology>
    </subcellularLocation>
</comment>
<evidence type="ECO:0000256" key="1">
    <source>
        <dbReference type="ARBA" id="ARBA00004162"/>
    </source>
</evidence>